<dbReference type="InterPro" id="IPR004165">
    <property type="entry name" value="CoA_trans_fam_I"/>
</dbReference>
<evidence type="ECO:0000313" key="2">
    <source>
        <dbReference type="Proteomes" id="UP000274131"/>
    </source>
</evidence>
<dbReference type="GO" id="GO:0005739">
    <property type="term" value="C:mitochondrion"/>
    <property type="evidence" value="ECO:0007669"/>
    <property type="project" value="TreeGrafter"/>
</dbReference>
<evidence type="ECO:0000313" key="1">
    <source>
        <dbReference type="EMBL" id="VDD95809.1"/>
    </source>
</evidence>
<name>A0A0N4VK64_ENTVE</name>
<reference evidence="3" key="1">
    <citation type="submission" date="2017-02" db="UniProtKB">
        <authorList>
            <consortium name="WormBaseParasite"/>
        </authorList>
    </citation>
    <scope>IDENTIFICATION</scope>
</reference>
<dbReference type="PANTHER" id="PTHR13707">
    <property type="entry name" value="KETOACID-COENZYME A TRANSFERASE"/>
    <property type="match status" value="1"/>
</dbReference>
<dbReference type="EMBL" id="UXUI01010949">
    <property type="protein sequence ID" value="VDD95809.1"/>
    <property type="molecule type" value="Genomic_DNA"/>
</dbReference>
<dbReference type="Pfam" id="PF01144">
    <property type="entry name" value="CoA_trans"/>
    <property type="match status" value="1"/>
</dbReference>
<evidence type="ECO:0000313" key="3">
    <source>
        <dbReference type="WBParaSite" id="EVEC_0001124601-mRNA-1"/>
    </source>
</evidence>
<accession>A0A0N4VK64</accession>
<keyword evidence="2" id="KW-1185">Reference proteome</keyword>
<dbReference type="WBParaSite" id="EVEC_0001124601-mRNA-1">
    <property type="protein sequence ID" value="EVEC_0001124601-mRNA-1"/>
    <property type="gene ID" value="EVEC_0001124601"/>
</dbReference>
<dbReference type="PANTHER" id="PTHR13707:SF23">
    <property type="entry name" value="SUCCINYL-COA:3-KETOACID-COENZYME A TRANSFERASE"/>
    <property type="match status" value="1"/>
</dbReference>
<sequence>MIPRCSSISPSAIGFARHFRVGFSSSSKWHAKVFNNAIDAVKDIHDGAKLLIGGFGLCGIPENLITGLLKAGTRDLICVSSDVGVDNFGVGLLLQNKRVKRMISSYIGENSEFTKQYLQGEVELELTPQVYYRFAFSLNI</sequence>
<dbReference type="SUPFAM" id="SSF100950">
    <property type="entry name" value="NagB/RpiA/CoA transferase-like"/>
    <property type="match status" value="1"/>
</dbReference>
<dbReference type="InterPro" id="IPR004163">
    <property type="entry name" value="CoA_transf_BS"/>
</dbReference>
<dbReference type="STRING" id="51028.A0A0N4VK64"/>
<organism evidence="3">
    <name type="scientific">Enterobius vermicularis</name>
    <name type="common">Human pinworm</name>
    <dbReference type="NCBI Taxonomy" id="51028"/>
    <lineage>
        <taxon>Eukaryota</taxon>
        <taxon>Metazoa</taxon>
        <taxon>Ecdysozoa</taxon>
        <taxon>Nematoda</taxon>
        <taxon>Chromadorea</taxon>
        <taxon>Rhabditida</taxon>
        <taxon>Spirurina</taxon>
        <taxon>Oxyuridomorpha</taxon>
        <taxon>Oxyuroidea</taxon>
        <taxon>Oxyuridae</taxon>
        <taxon>Enterobius</taxon>
    </lineage>
</organism>
<dbReference type="Proteomes" id="UP000274131">
    <property type="component" value="Unassembled WGS sequence"/>
</dbReference>
<dbReference type="OrthoDB" id="1933379at2759"/>
<dbReference type="AlphaFoldDB" id="A0A0N4VK64"/>
<dbReference type="Gene3D" id="3.40.1080.10">
    <property type="entry name" value="Glutaconate Coenzyme A-transferase"/>
    <property type="match status" value="1"/>
</dbReference>
<dbReference type="PROSITE" id="PS01273">
    <property type="entry name" value="COA_TRANSF_1"/>
    <property type="match status" value="1"/>
</dbReference>
<protein>
    <submittedName>
        <fullName evidence="3">3-oxoacid CoA-transferase</fullName>
    </submittedName>
</protein>
<reference evidence="1 2" key="2">
    <citation type="submission" date="2018-10" db="EMBL/GenBank/DDBJ databases">
        <authorList>
            <consortium name="Pathogen Informatics"/>
        </authorList>
    </citation>
    <scope>NUCLEOTIDE SEQUENCE [LARGE SCALE GENOMIC DNA]</scope>
</reference>
<dbReference type="InterPro" id="IPR037171">
    <property type="entry name" value="NagB/RpiA_transferase-like"/>
</dbReference>
<dbReference type="GO" id="GO:0008260">
    <property type="term" value="F:succinyl-CoA:3-oxo-acid CoA-transferase activity"/>
    <property type="evidence" value="ECO:0007669"/>
    <property type="project" value="TreeGrafter"/>
</dbReference>
<proteinExistence type="predicted"/>
<gene>
    <name evidence="1" type="ORF">EVEC_LOCUS10560</name>
</gene>